<reference evidence="18" key="1">
    <citation type="submission" date="2025-08" db="UniProtKB">
        <authorList>
            <consortium name="RefSeq"/>
        </authorList>
    </citation>
    <scope>IDENTIFICATION</scope>
    <source>
        <tissue evidence="18">Total insect</tissue>
    </source>
</reference>
<dbReference type="Pfam" id="PF25021">
    <property type="entry name" value="TEN_NHL"/>
    <property type="match status" value="2"/>
</dbReference>
<evidence type="ECO:0000256" key="10">
    <source>
        <dbReference type="ARBA" id="ARBA00034109"/>
    </source>
</evidence>
<keyword evidence="7" id="KW-1133">Transmembrane helix</keyword>
<dbReference type="InterPro" id="IPR056823">
    <property type="entry name" value="TEN-like_YD-shell"/>
</dbReference>
<sequence length="2089" mass="228570">MRGQVVTPQGLGIYGVRVSVDKDARLGFTLTRAGGWFDMLVNGGGAVTLQFLRTPFQTTTRTVFVPWNQIVVLAPVVLPLAGDTASPRDRDAAAAAALGFEMPVSSLSLFAVVEDGPGPGPGPCEAHDHTLLKPVVVSTWMPEKVGGLSGRSLVFAETQILQEAIRIPGSDLFLQYQSSQAPGYLSTVLMRLTQDRVPATLTHVHVTVQIEGSVHTKTYEADPNLTHVFAWNKRNVYKQKVYGVAQAKVSVGYKHSTCRNIIWETQTATLQGFDVDISDIGGWGLSIHHHYNFHEGILQKGDGSTLHLKRYPRTIKVVVGTGLQRSLQCEDCNGVARDARLLTPVALASGPDGSLYVGDFNLIRRVTPDGNIYTVLQLSATQVSHQYYLSVSPADGHLYVSDTERHQILRVLQLGPNIEDPRINSEPAVGSGDRCVPGDENHCGDEGPALAARLAHPKGLVIAADKTMYIADGTNIRAVDPKGIIHTLVGHHGHHNLWTPIPCHGAIPAAQAQLQWPTGLALSPLDGSLHFIDDRLVMKLTSDRKVKVVAGMPLHCHAPTCAAKEQPEQPPAPQAQPKDPKAKDDKPKAPKAPKQPKQDDRKKQEELESEEGSEATSTVLGSILSIAFSPNGELFIAEADSRKVNAIRVVDSAGRMSDFAGRPQTQEAFPAHGCDCTSNNASWPGGPGGQGMGTTAGPAGIAGATAAGLLGCVCGPQLDDPAAGMGTGKDSRETLLSSNAKFTSISAMVVAPDGVLHVADQGSLHVLALEHYLPTHDENGEFRIPFPPTGEVYVFNRYGQHVATRDLTSGNTRYTFLYSKNTSFGKLSTVTDAAGNKILFLRDYSNVVSTIENTQDHKSDLKISGIGFLEKFSEPGRSEIDLHYDSNTGLLTSRADAKGAGGRTSMYRYDELGRVTQVILATGETIDLRSRISLDDGLAVEVHAPQAAIALASGTAGASPQQQRGLAPHNEKQPVTLRMAGRGARRMVISDGLHSSEAASYRNGSLTLRGPWAMTSWGGELACAARRRHPLLELALPVEAEMLPMWSDQVVAASPGVAPNSVAWSYNIVGDAGSSQHKLHQDLWVNHSRVLAMEYDQATRRQTFIDREGQPLLTVALDHEGLPMSWTPSGGKAGVNISYDRFRRVDSWRWGDQQEKYSYDRKGLLSEVSTPQDGAMAFTYDELNVPTVITLPSKRRFEFRYDADGGLRHITLPSGTHHSLSVQPSLGFLRATYTAPGATRPYLQHFSYSGLLLQTVYPGDGARVIYKYTSAGKLAEVLHGDGRTRVSYSPQTALPTSVQHSERDLDYRWDYGYSGGLLAEERIEFGPKTGLNNAKISYEFDDNMRVVSVAGRVGGQALPEHGLAYSPRTGAATQIGQFQVQRVNGNETRVGDGTAIFTRFTNRMMQEVQVAVTIHNMEAFRMEFSYDSRGRISQTRTYTRNVGVNMYTNVKNFTWDADGQLAGVAAQEPWSFEYDPNGNMLSLTYRGNTIPMEYNQMDRVVKFGEGVYRYDSRGLVTQNAREERFHYNAKGLLVRANKRGRFDVRYYYDHLDRLSVRKDNYGNVTQFFYTNHKRPSEVTQIYSPRDGKLMSLTYDDRGHLVFAQVYRHKYYIATDQCGTPVMVFNQYGEGIREIMRSPYGHIVYDSNPYLYLPIDFCGGLLDQVVSLVHMPGGKVYDPLIGQLMGPAWEDVPARLSKPTHLNLYRFNGNDPINMRLQHNHLTDHRSWLAALGYDLPNLAPQLYPSVEDSTLPRLLSPLSPFASPAPLTVSPARPSMAVGAQDGPPLSVVSGFLSHVSERLLSDRLSVSGWPSAASNLAVDAKGTKGAWPPNNPLQTFRIGSAFEPPFGRGIIVSRTAQGQAVINSVPSANPIYRDVFTSVFNGSYMLDVLLLVHGASQDTLFFVQPRVERAGEDKAQLKRLGGSVNTTFHEKTGDKEKVMDLKIHTQTAVINLRYGTTPEKEKQRILHHAKTSAVRKAWHREQEAIRNGYAGSGSGLASGVDWSASEQDEILKTGQAAAYEGEFIHDIFRYPELAEDPYNVRFVKKNAGDEPGASAKRKRSASDSAPVASASSSASADLWWRPCSEPSC</sequence>
<evidence type="ECO:0000256" key="7">
    <source>
        <dbReference type="ARBA" id="ARBA00022989"/>
    </source>
</evidence>
<feature type="domain" description="Teneurin NHL" evidence="15">
    <location>
        <begin position="312"/>
        <end position="562"/>
    </location>
</feature>
<evidence type="ECO:0000256" key="8">
    <source>
        <dbReference type="ARBA" id="ARBA00023136"/>
    </source>
</evidence>
<keyword evidence="4" id="KW-0812">Transmembrane</keyword>
<feature type="compositionally biased region" description="Basic and acidic residues" evidence="11">
    <location>
        <begin position="596"/>
        <end position="606"/>
    </location>
</feature>
<feature type="compositionally biased region" description="Basic and acidic residues" evidence="11">
    <location>
        <begin position="578"/>
        <end position="588"/>
    </location>
</feature>
<dbReference type="SUPFAM" id="SSF63825">
    <property type="entry name" value="YWTD domain"/>
    <property type="match status" value="1"/>
</dbReference>
<accession>A0A6P8YD50</accession>
<dbReference type="FunFam" id="2.120.10.30:FF:000033">
    <property type="entry name" value="teneurin-a isoform X3"/>
    <property type="match status" value="1"/>
</dbReference>
<evidence type="ECO:0000256" key="11">
    <source>
        <dbReference type="SAM" id="MobiDB-lite"/>
    </source>
</evidence>
<dbReference type="InterPro" id="IPR006530">
    <property type="entry name" value="YD"/>
</dbReference>
<dbReference type="Pfam" id="PF15636">
    <property type="entry name" value="Tox-GHH"/>
    <property type="match status" value="1"/>
</dbReference>
<dbReference type="PANTHER" id="PTHR11219:SF69">
    <property type="entry name" value="TENEURIN-A"/>
    <property type="match status" value="1"/>
</dbReference>
<dbReference type="GO" id="GO:0008045">
    <property type="term" value="P:motor neuron axon guidance"/>
    <property type="evidence" value="ECO:0007669"/>
    <property type="project" value="TreeGrafter"/>
</dbReference>
<evidence type="ECO:0000256" key="5">
    <source>
        <dbReference type="ARBA" id="ARBA00022737"/>
    </source>
</evidence>
<dbReference type="Gene3D" id="2.120.10.30">
    <property type="entry name" value="TolB, C-terminal domain"/>
    <property type="match status" value="2"/>
</dbReference>
<evidence type="ECO:0000259" key="16">
    <source>
        <dbReference type="Pfam" id="PF25023"/>
    </source>
</evidence>
<evidence type="ECO:0000256" key="9">
    <source>
        <dbReference type="ARBA" id="ARBA00023157"/>
    </source>
</evidence>
<dbReference type="PANTHER" id="PTHR11219">
    <property type="entry name" value="TENEURIN AND N-ACETYLGLUCOSAMINE-1-PHOSPHODIESTER ALPHA-N-ACETYLGLUCOSAMINIDASE"/>
    <property type="match status" value="1"/>
</dbReference>
<feature type="domain" description="Teneurin 1-4-like FN-plug" evidence="13">
    <location>
        <begin position="191"/>
        <end position="271"/>
    </location>
</feature>
<dbReference type="Pfam" id="PF25020">
    <property type="entry name" value="TTR_TEN1-4"/>
    <property type="match status" value="1"/>
</dbReference>
<keyword evidence="6" id="KW-0130">Cell adhesion</keyword>
<dbReference type="InParanoid" id="A0A6P8YD50"/>
<keyword evidence="9" id="KW-1015">Disulfide bond</keyword>
<evidence type="ECO:0000256" key="6">
    <source>
        <dbReference type="ARBA" id="ARBA00022889"/>
    </source>
</evidence>
<dbReference type="InterPro" id="IPR028916">
    <property type="entry name" value="Tox-GHH_dom"/>
</dbReference>
<dbReference type="GO" id="GO:0042803">
    <property type="term" value="F:protein homodimerization activity"/>
    <property type="evidence" value="ECO:0007669"/>
    <property type="project" value="UniProtKB-ARBA"/>
</dbReference>
<evidence type="ECO:0000256" key="2">
    <source>
        <dbReference type="ARBA" id="ARBA00022475"/>
    </source>
</evidence>
<organism evidence="18">
    <name type="scientific">Thrips palmi</name>
    <name type="common">Melon thrips</name>
    <dbReference type="NCBI Taxonomy" id="161013"/>
    <lineage>
        <taxon>Eukaryota</taxon>
        <taxon>Metazoa</taxon>
        <taxon>Ecdysozoa</taxon>
        <taxon>Arthropoda</taxon>
        <taxon>Hexapoda</taxon>
        <taxon>Insecta</taxon>
        <taxon>Pterygota</taxon>
        <taxon>Neoptera</taxon>
        <taxon>Paraneoptera</taxon>
        <taxon>Thysanoptera</taxon>
        <taxon>Terebrantia</taxon>
        <taxon>Thripoidea</taxon>
        <taxon>Thripidae</taxon>
        <taxon>Thrips</taxon>
    </lineage>
</organism>
<dbReference type="KEGG" id="tpal:117643063"/>
<protein>
    <submittedName>
        <fullName evidence="18">Teneurin-a</fullName>
    </submittedName>
</protein>
<evidence type="ECO:0000313" key="17">
    <source>
        <dbReference type="Proteomes" id="UP000515158"/>
    </source>
</evidence>
<dbReference type="Pfam" id="PF24329">
    <property type="entry name" value="FN-plug_TEN1-4"/>
    <property type="match status" value="1"/>
</dbReference>
<dbReference type="GO" id="GO:0007155">
    <property type="term" value="P:cell adhesion"/>
    <property type="evidence" value="ECO:0007669"/>
    <property type="project" value="UniProtKB-KW"/>
</dbReference>
<dbReference type="Proteomes" id="UP000515158">
    <property type="component" value="Unplaced"/>
</dbReference>
<dbReference type="RefSeq" id="XP_034237603.1">
    <property type="nucleotide sequence ID" value="XM_034381712.1"/>
</dbReference>
<dbReference type="CTD" id="32183"/>
<keyword evidence="17" id="KW-1185">Reference proteome</keyword>
<gene>
    <name evidence="18" type="primary">LOC117643063</name>
</gene>
<evidence type="ECO:0000313" key="18">
    <source>
        <dbReference type="RefSeq" id="XP_034237603.1"/>
    </source>
</evidence>
<dbReference type="InterPro" id="IPR056822">
    <property type="entry name" value="TEN_NHL"/>
</dbReference>
<dbReference type="GeneID" id="117643063"/>
<name>A0A6P8YD50_THRPL</name>
<feature type="compositionally biased region" description="Low complexity" evidence="11">
    <location>
        <begin position="2063"/>
        <end position="2077"/>
    </location>
</feature>
<evidence type="ECO:0000256" key="4">
    <source>
        <dbReference type="ARBA" id="ARBA00022692"/>
    </source>
</evidence>
<feature type="region of interest" description="Disordered" evidence="11">
    <location>
        <begin position="563"/>
        <end position="616"/>
    </location>
</feature>
<dbReference type="SUPFAM" id="SSF49464">
    <property type="entry name" value="Carboxypeptidase regulatory domain-like"/>
    <property type="match status" value="1"/>
</dbReference>
<keyword evidence="8" id="KW-0472">Membrane</keyword>
<proteinExistence type="predicted"/>
<dbReference type="Gene3D" id="2.180.10.10">
    <property type="entry name" value="RHS repeat-associated core"/>
    <property type="match status" value="2"/>
</dbReference>
<dbReference type="NCBIfam" id="TIGR01643">
    <property type="entry name" value="YD_repeat_2x"/>
    <property type="match status" value="1"/>
</dbReference>
<feature type="domain" description="Teneurin NHL" evidence="15">
    <location>
        <begin position="612"/>
        <end position="681"/>
    </location>
</feature>
<feature type="region of interest" description="Disordered" evidence="11">
    <location>
        <begin position="2046"/>
        <end position="2089"/>
    </location>
</feature>
<evidence type="ECO:0000259" key="13">
    <source>
        <dbReference type="Pfam" id="PF24329"/>
    </source>
</evidence>
<dbReference type="InterPro" id="IPR051216">
    <property type="entry name" value="Teneurin"/>
</dbReference>
<feature type="domain" description="Tox-GHH" evidence="12">
    <location>
        <begin position="1961"/>
        <end position="2045"/>
    </location>
</feature>
<evidence type="ECO:0000259" key="14">
    <source>
        <dbReference type="Pfam" id="PF25020"/>
    </source>
</evidence>
<evidence type="ECO:0000259" key="12">
    <source>
        <dbReference type="Pfam" id="PF15636"/>
    </source>
</evidence>
<keyword evidence="3" id="KW-0245">EGF-like domain</keyword>
<evidence type="ECO:0000256" key="3">
    <source>
        <dbReference type="ARBA" id="ARBA00022536"/>
    </source>
</evidence>
<dbReference type="GO" id="GO:0097060">
    <property type="term" value="C:synaptic membrane"/>
    <property type="evidence" value="ECO:0007669"/>
    <property type="project" value="UniProtKB-SubCell"/>
</dbReference>
<feature type="domain" description="Teneurin TTR-like" evidence="14">
    <location>
        <begin position="1"/>
        <end position="78"/>
    </location>
</feature>
<keyword evidence="5" id="KW-0677">Repeat</keyword>
<dbReference type="InterPro" id="IPR008969">
    <property type="entry name" value="CarboxyPept-like_regulatory"/>
</dbReference>
<keyword evidence="2" id="KW-1003">Cell membrane</keyword>
<dbReference type="InterPro" id="IPR057627">
    <property type="entry name" value="FN-plug_TEN1-4"/>
</dbReference>
<comment type="subcellular location">
    <subcellularLocation>
        <location evidence="1">Membrane</location>
        <topology evidence="1">Single-pass membrane protein</topology>
    </subcellularLocation>
    <subcellularLocation>
        <location evidence="10">Synaptic cell membrane</location>
    </subcellularLocation>
</comment>
<dbReference type="FunCoup" id="A0A6P8YD50">
    <property type="interactions" value="184"/>
</dbReference>
<dbReference type="InterPro" id="IPR011042">
    <property type="entry name" value="6-blade_b-propeller_TolB-like"/>
</dbReference>
<dbReference type="Pfam" id="PF25023">
    <property type="entry name" value="TEN_YD-shell"/>
    <property type="match status" value="1"/>
</dbReference>
<dbReference type="InterPro" id="IPR056820">
    <property type="entry name" value="TEN_TTR-like"/>
</dbReference>
<feature type="domain" description="Teneurin-like YD-shell" evidence="16">
    <location>
        <begin position="779"/>
        <end position="1712"/>
    </location>
</feature>
<evidence type="ECO:0000256" key="1">
    <source>
        <dbReference type="ARBA" id="ARBA00004167"/>
    </source>
</evidence>
<evidence type="ECO:0000259" key="15">
    <source>
        <dbReference type="Pfam" id="PF25021"/>
    </source>
</evidence>
<dbReference type="OrthoDB" id="442731at2759"/>